<evidence type="ECO:0008006" key="3">
    <source>
        <dbReference type="Google" id="ProtNLM"/>
    </source>
</evidence>
<evidence type="ECO:0000313" key="1">
    <source>
        <dbReference type="EMBL" id="GAA6269856.1"/>
    </source>
</evidence>
<dbReference type="Gene3D" id="1.10.10.10">
    <property type="entry name" value="Winged helix-like DNA-binding domain superfamily/Winged helix DNA-binding domain"/>
    <property type="match status" value="1"/>
</dbReference>
<name>A0ABQ0B0Q1_9FIRM</name>
<dbReference type="InterPro" id="IPR013324">
    <property type="entry name" value="RNA_pol_sigma_r3/r4-like"/>
</dbReference>
<dbReference type="InterPro" id="IPR036388">
    <property type="entry name" value="WH-like_DNA-bd_sf"/>
</dbReference>
<reference evidence="1 2" key="1">
    <citation type="submission" date="2024-04" db="EMBL/GenBank/DDBJ databases">
        <title>Defined microbial consortia suppress multidrug-resistant proinflammatory Enterobacteriaceae via ecological control.</title>
        <authorList>
            <person name="Furuichi M."/>
            <person name="Kawaguchi T."/>
            <person name="Pust M."/>
            <person name="Yasuma K."/>
            <person name="Plichta D."/>
            <person name="Hasegawa N."/>
            <person name="Ohya T."/>
            <person name="Bhattarai S."/>
            <person name="Sasajima S."/>
            <person name="Aoto Y."/>
            <person name="Tuganbaev T."/>
            <person name="Yaginuma M."/>
            <person name="Ueda M."/>
            <person name="Okahashi N."/>
            <person name="Amafuji K."/>
            <person name="Kiridooshi Y."/>
            <person name="Sugita K."/>
            <person name="Strazar M."/>
            <person name="Skelly A."/>
            <person name="Suda W."/>
            <person name="Hattori M."/>
            <person name="Nakamoto N."/>
            <person name="Caballero S."/>
            <person name="Norman J."/>
            <person name="Olle B."/>
            <person name="Tanoue T."/>
            <person name="Arita M."/>
            <person name="Bucci V."/>
            <person name="Atarashi K."/>
            <person name="Xavier R."/>
            <person name="Honda K."/>
        </authorList>
    </citation>
    <scope>NUCLEOTIDE SEQUENCE [LARGE SCALE GENOMIC DNA]</scope>
    <source>
        <strain evidence="2">f13</strain>
    </source>
</reference>
<dbReference type="SUPFAM" id="SSF88659">
    <property type="entry name" value="Sigma3 and sigma4 domains of RNA polymerase sigma factors"/>
    <property type="match status" value="1"/>
</dbReference>
<organism evidence="1 2">
    <name type="scientific">Enterocloster alcoholdehydrogenati</name>
    <dbReference type="NCBI Taxonomy" id="2547410"/>
    <lineage>
        <taxon>Bacteria</taxon>
        <taxon>Bacillati</taxon>
        <taxon>Bacillota</taxon>
        <taxon>Clostridia</taxon>
        <taxon>Lachnospirales</taxon>
        <taxon>Lachnospiraceae</taxon>
        <taxon>Enterocloster</taxon>
    </lineage>
</organism>
<sequence length="185" mass="21903">MDKRPMKTINLKKYYYPLYETDTFIELPDEIADAIVEEWRTDHNSEQRLWSHTYSMDYSPGLEYHLLYHALSAEDTLLVEETRREQEEAQELMLQRLREALVTLTPTQARRLHARFVKGKKYREIAEDEGIASVSLVTNTVRDAILKLRKYFIKHGWMEPLKEDAICTKKSPPKRNRKKTSAKKS</sequence>
<proteinExistence type="predicted"/>
<gene>
    <name evidence="1" type="ORF">F130042H8_29160</name>
</gene>
<comment type="caution">
    <text evidence="1">The sequence shown here is derived from an EMBL/GenBank/DDBJ whole genome shotgun (WGS) entry which is preliminary data.</text>
</comment>
<protein>
    <recommendedName>
        <fullName evidence="3">Sigma-70 family RNA polymerase sigma factor</fullName>
    </recommendedName>
</protein>
<accession>A0ABQ0B0Q1</accession>
<keyword evidence="2" id="KW-1185">Reference proteome</keyword>
<evidence type="ECO:0000313" key="2">
    <source>
        <dbReference type="Proteomes" id="UP001600894"/>
    </source>
</evidence>
<dbReference type="Proteomes" id="UP001600894">
    <property type="component" value="Unassembled WGS sequence"/>
</dbReference>
<dbReference type="EMBL" id="BAABXL010000001">
    <property type="protein sequence ID" value="GAA6269856.1"/>
    <property type="molecule type" value="Genomic_DNA"/>
</dbReference>